<dbReference type="GO" id="GO:0009584">
    <property type="term" value="P:detection of visible light"/>
    <property type="evidence" value="ECO:0007669"/>
    <property type="project" value="InterPro"/>
</dbReference>
<dbReference type="OrthoDB" id="9781208at2"/>
<dbReference type="SUPFAM" id="SSF47384">
    <property type="entry name" value="Homodimeric domain of signal transducing histidine kinase"/>
    <property type="match status" value="1"/>
</dbReference>
<evidence type="ECO:0000256" key="3">
    <source>
        <dbReference type="ARBA" id="ARBA00012438"/>
    </source>
</evidence>
<dbReference type="PROSITE" id="PS50046">
    <property type="entry name" value="PHYTOCHROME_2"/>
    <property type="match status" value="1"/>
</dbReference>
<dbReference type="Pfam" id="PF00360">
    <property type="entry name" value="PHY"/>
    <property type="match status" value="1"/>
</dbReference>
<keyword evidence="8" id="KW-0067">ATP-binding</keyword>
<dbReference type="AlphaFoldDB" id="A0A1T5BPM4"/>
<keyword evidence="5" id="KW-0808">Transferase</keyword>
<dbReference type="InterPro" id="IPR013515">
    <property type="entry name" value="Phytochrome_cen-reg"/>
</dbReference>
<dbReference type="Proteomes" id="UP000190150">
    <property type="component" value="Unassembled WGS sequence"/>
</dbReference>
<dbReference type="Gene3D" id="1.10.287.130">
    <property type="match status" value="1"/>
</dbReference>
<dbReference type="PANTHER" id="PTHR42878">
    <property type="entry name" value="TWO-COMPONENT HISTIDINE KINASE"/>
    <property type="match status" value="1"/>
</dbReference>
<dbReference type="SMART" id="SM00388">
    <property type="entry name" value="HisKA"/>
    <property type="match status" value="1"/>
</dbReference>
<dbReference type="InterPro" id="IPR004358">
    <property type="entry name" value="Sig_transdc_His_kin-like_C"/>
</dbReference>
<accession>A0A1T5BPM4</accession>
<dbReference type="SMART" id="SM00387">
    <property type="entry name" value="HATPase_c"/>
    <property type="match status" value="1"/>
</dbReference>
<sequence>MAQKKSENSLSVYPLTMKANGQFLITDYFKKIIAISENLLPLGIDSKLIISTDLELFLENRFTLSPELSSLLSDPSKICDSGRTFVVKEEDVPYYLHIHKQANQLFIRIEEKISDIIFSSEMNDFTPIDNETLSSIWCKLLENIQGVTEADNVLVAQIMEDKTSRVIATTDHEFAYTDKLFSKSFISEDLYAYFSKNEVMYIPDLARRQQIIFCAHPDQNIPIEYLPLSQKARFSNLISAKSTFTIPILINKCLWGLVVCINKTLKKIDYQKRLLCQLLVQNASVRHEEILQKKGIEFDKIIQQTKKQFDDNLSNGRSLNYCLLQHIDEIANLAKADGVAIYHHGVIHKFENTPSNLQIDKILDTIKQVNKKIFKDNNFRLKRKHDFTSPLPIAGVAALQVGGEKDHWILWFRDESKTSLMEVCDSREDDEQGNSEGNLQLMETEIVDTAAFWNDEDLSFIRSLDKMITKAIIARTKHEEQTKEMLITANNELEMITHTISHDLKNPLSAVRLSTQLLQKKMDMSQDIQNLCISNIVAGLENMESLINKTVAFMRSKHVIFKKEEIAIHPLIPNLFEESKKQNNNSRCELEIFDLMPIYGEKATIRQIFSNIIDNAVKFSTAKANARISLSSYKKDKMVVYKINDNGIGIPEDELNLVMNAFYKGKNALGYPGAGIGLALVNQLVNMLGGSIEIESKINTSTTLIIAFPDN</sequence>
<dbReference type="GO" id="GO:0005524">
    <property type="term" value="F:ATP binding"/>
    <property type="evidence" value="ECO:0007669"/>
    <property type="project" value="UniProtKB-KW"/>
</dbReference>
<dbReference type="PANTHER" id="PTHR42878:SF7">
    <property type="entry name" value="SENSOR HISTIDINE KINASE GLRK"/>
    <property type="match status" value="1"/>
</dbReference>
<keyword evidence="6" id="KW-0547">Nucleotide-binding</keyword>
<dbReference type="Gene3D" id="3.30.450.20">
    <property type="entry name" value="PAS domain"/>
    <property type="match status" value="1"/>
</dbReference>
<evidence type="ECO:0000256" key="4">
    <source>
        <dbReference type="ARBA" id="ARBA00022553"/>
    </source>
</evidence>
<dbReference type="InterPro" id="IPR003594">
    <property type="entry name" value="HATPase_dom"/>
</dbReference>
<dbReference type="RefSeq" id="WP_079641512.1">
    <property type="nucleotide sequence ID" value="NZ_FUZF01000002.1"/>
</dbReference>
<dbReference type="InterPro" id="IPR036097">
    <property type="entry name" value="HisK_dim/P_sf"/>
</dbReference>
<dbReference type="PRINTS" id="PR00344">
    <property type="entry name" value="BCTRLSENSOR"/>
</dbReference>
<dbReference type="Pfam" id="PF02518">
    <property type="entry name" value="HATPase_c"/>
    <property type="match status" value="1"/>
</dbReference>
<dbReference type="PROSITE" id="PS50109">
    <property type="entry name" value="HIS_KIN"/>
    <property type="match status" value="1"/>
</dbReference>
<evidence type="ECO:0000256" key="6">
    <source>
        <dbReference type="ARBA" id="ARBA00022741"/>
    </source>
</evidence>
<dbReference type="GO" id="GO:0000156">
    <property type="term" value="F:phosphorelay response regulator activity"/>
    <property type="evidence" value="ECO:0007669"/>
    <property type="project" value="TreeGrafter"/>
</dbReference>
<dbReference type="InterPro" id="IPR036890">
    <property type="entry name" value="HATPase_C_sf"/>
</dbReference>
<proteinExistence type="inferred from homology"/>
<dbReference type="InterPro" id="IPR050351">
    <property type="entry name" value="BphY/WalK/GraS-like"/>
</dbReference>
<evidence type="ECO:0000259" key="10">
    <source>
        <dbReference type="PROSITE" id="PS50046"/>
    </source>
</evidence>
<dbReference type="InterPro" id="IPR029016">
    <property type="entry name" value="GAF-like_dom_sf"/>
</dbReference>
<evidence type="ECO:0000259" key="11">
    <source>
        <dbReference type="PROSITE" id="PS50109"/>
    </source>
</evidence>
<protein>
    <recommendedName>
        <fullName evidence="3">histidine kinase</fullName>
        <ecNumber evidence="3">2.7.13.3</ecNumber>
    </recommendedName>
</protein>
<feature type="domain" description="Phytochrome chromophore attachment site" evidence="10">
    <location>
        <begin position="132"/>
        <end position="281"/>
    </location>
</feature>
<dbReference type="CDD" id="cd00075">
    <property type="entry name" value="HATPase"/>
    <property type="match status" value="1"/>
</dbReference>
<dbReference type="GO" id="GO:0006355">
    <property type="term" value="P:regulation of DNA-templated transcription"/>
    <property type="evidence" value="ECO:0007669"/>
    <property type="project" value="InterPro"/>
</dbReference>
<dbReference type="SUPFAM" id="SSF55874">
    <property type="entry name" value="ATPase domain of HSP90 chaperone/DNA topoisomerase II/histidine kinase"/>
    <property type="match status" value="1"/>
</dbReference>
<reference evidence="13" key="1">
    <citation type="submission" date="2017-02" db="EMBL/GenBank/DDBJ databases">
        <authorList>
            <person name="Varghese N."/>
            <person name="Submissions S."/>
        </authorList>
    </citation>
    <scope>NUCLEOTIDE SEQUENCE [LARGE SCALE GENOMIC DNA]</scope>
    <source>
        <strain evidence="13">DSM 24091</strain>
    </source>
</reference>
<dbReference type="STRING" id="1513896.SAMN05660841_00861"/>
<name>A0A1T5BPM4_9SPHI</name>
<dbReference type="GO" id="GO:0030295">
    <property type="term" value="F:protein kinase activator activity"/>
    <property type="evidence" value="ECO:0007669"/>
    <property type="project" value="TreeGrafter"/>
</dbReference>
<comment type="similarity">
    <text evidence="2">In the N-terminal section; belongs to the phytochrome family.</text>
</comment>
<keyword evidence="7 12" id="KW-0418">Kinase</keyword>
<feature type="domain" description="Histidine kinase" evidence="11">
    <location>
        <begin position="499"/>
        <end position="711"/>
    </location>
</feature>
<keyword evidence="13" id="KW-1185">Reference proteome</keyword>
<evidence type="ECO:0000313" key="12">
    <source>
        <dbReference type="EMBL" id="SKB49224.1"/>
    </source>
</evidence>
<dbReference type="CDD" id="cd00082">
    <property type="entry name" value="HisKA"/>
    <property type="match status" value="1"/>
</dbReference>
<comment type="catalytic activity">
    <reaction evidence="1">
        <text>ATP + protein L-histidine = ADP + protein N-phospho-L-histidine.</text>
        <dbReference type="EC" id="2.7.13.3"/>
    </reaction>
</comment>
<evidence type="ECO:0000256" key="2">
    <source>
        <dbReference type="ARBA" id="ARBA00006402"/>
    </source>
</evidence>
<dbReference type="Gene3D" id="3.30.565.10">
    <property type="entry name" value="Histidine kinase-like ATPase, C-terminal domain"/>
    <property type="match status" value="1"/>
</dbReference>
<dbReference type="InterPro" id="IPR005467">
    <property type="entry name" value="His_kinase_dom"/>
</dbReference>
<gene>
    <name evidence="12" type="ORF">SAMN05660841_00861</name>
</gene>
<keyword evidence="4" id="KW-0597">Phosphoprotein</keyword>
<dbReference type="EMBL" id="FUZF01000002">
    <property type="protein sequence ID" value="SKB49224.1"/>
    <property type="molecule type" value="Genomic_DNA"/>
</dbReference>
<evidence type="ECO:0000256" key="9">
    <source>
        <dbReference type="ARBA" id="ARBA00023012"/>
    </source>
</evidence>
<dbReference type="GO" id="GO:0007234">
    <property type="term" value="P:osmosensory signaling via phosphorelay pathway"/>
    <property type="evidence" value="ECO:0007669"/>
    <property type="project" value="TreeGrafter"/>
</dbReference>
<organism evidence="12 13">
    <name type="scientific">Sphingobacterium nematocida</name>
    <dbReference type="NCBI Taxonomy" id="1513896"/>
    <lineage>
        <taxon>Bacteria</taxon>
        <taxon>Pseudomonadati</taxon>
        <taxon>Bacteroidota</taxon>
        <taxon>Sphingobacteriia</taxon>
        <taxon>Sphingobacteriales</taxon>
        <taxon>Sphingobacteriaceae</taxon>
        <taxon>Sphingobacterium</taxon>
    </lineage>
</organism>
<keyword evidence="9" id="KW-0902">Two-component regulatory system</keyword>
<dbReference type="Gene3D" id="3.30.450.270">
    <property type="match status" value="1"/>
</dbReference>
<evidence type="ECO:0000256" key="8">
    <source>
        <dbReference type="ARBA" id="ARBA00022840"/>
    </source>
</evidence>
<dbReference type="InterPro" id="IPR016132">
    <property type="entry name" value="Phyto_chromo_attachment"/>
</dbReference>
<evidence type="ECO:0000256" key="7">
    <source>
        <dbReference type="ARBA" id="ARBA00022777"/>
    </source>
</evidence>
<evidence type="ECO:0000313" key="13">
    <source>
        <dbReference type="Proteomes" id="UP000190150"/>
    </source>
</evidence>
<dbReference type="SUPFAM" id="SSF55781">
    <property type="entry name" value="GAF domain-like"/>
    <property type="match status" value="2"/>
</dbReference>
<dbReference type="InterPro" id="IPR003661">
    <property type="entry name" value="HisK_dim/P_dom"/>
</dbReference>
<dbReference type="Gene3D" id="3.30.450.40">
    <property type="match status" value="1"/>
</dbReference>
<dbReference type="GO" id="GO:0000155">
    <property type="term" value="F:phosphorelay sensor kinase activity"/>
    <property type="evidence" value="ECO:0007669"/>
    <property type="project" value="InterPro"/>
</dbReference>
<evidence type="ECO:0000256" key="5">
    <source>
        <dbReference type="ARBA" id="ARBA00022679"/>
    </source>
</evidence>
<dbReference type="InterPro" id="IPR043150">
    <property type="entry name" value="Phytochrome_PHY_sf"/>
</dbReference>
<evidence type="ECO:0000256" key="1">
    <source>
        <dbReference type="ARBA" id="ARBA00000085"/>
    </source>
</evidence>
<dbReference type="EC" id="2.7.13.3" evidence="3"/>
<dbReference type="Pfam" id="PF00512">
    <property type="entry name" value="HisKA"/>
    <property type="match status" value="1"/>
</dbReference>